<proteinExistence type="predicted"/>
<evidence type="ECO:0008006" key="3">
    <source>
        <dbReference type="Google" id="ProtNLM"/>
    </source>
</evidence>
<keyword evidence="2" id="KW-1185">Reference proteome</keyword>
<evidence type="ECO:0000313" key="1">
    <source>
        <dbReference type="EMBL" id="MCF1716575.1"/>
    </source>
</evidence>
<comment type="caution">
    <text evidence="1">The sequence shown here is derived from an EMBL/GenBank/DDBJ whole genome shotgun (WGS) entry which is preliminary data.</text>
</comment>
<accession>A0ABS9BMM9</accession>
<sequence>MMPSSINMAVLLGTIAVFALGALLGFVCRNRQLQKSQRRILELETEMVNNHAEILRLHKLTAEQEDPELEKVPVISLHKAKNAIVRKHS</sequence>
<dbReference type="RefSeq" id="WP_234867864.1">
    <property type="nucleotide sequence ID" value="NZ_JAKEVY010000005.1"/>
</dbReference>
<organism evidence="1 2">
    <name type="scientific">Flavihumibacter fluminis</name>
    <dbReference type="NCBI Taxonomy" id="2909236"/>
    <lineage>
        <taxon>Bacteria</taxon>
        <taxon>Pseudomonadati</taxon>
        <taxon>Bacteroidota</taxon>
        <taxon>Chitinophagia</taxon>
        <taxon>Chitinophagales</taxon>
        <taxon>Chitinophagaceae</taxon>
        <taxon>Flavihumibacter</taxon>
    </lineage>
</organism>
<evidence type="ECO:0000313" key="2">
    <source>
        <dbReference type="Proteomes" id="UP001200145"/>
    </source>
</evidence>
<protein>
    <recommendedName>
        <fullName evidence="3">Cell division protein FtsL</fullName>
    </recommendedName>
</protein>
<gene>
    <name evidence="1" type="ORF">L0U88_18175</name>
</gene>
<dbReference type="EMBL" id="JAKEVY010000005">
    <property type="protein sequence ID" value="MCF1716575.1"/>
    <property type="molecule type" value="Genomic_DNA"/>
</dbReference>
<reference evidence="1 2" key="1">
    <citation type="submission" date="2022-01" db="EMBL/GenBank/DDBJ databases">
        <title>Flavihumibacter sp. nov., isolated from sediment of a river.</title>
        <authorList>
            <person name="Liu H."/>
        </authorList>
    </citation>
    <scope>NUCLEOTIDE SEQUENCE [LARGE SCALE GENOMIC DNA]</scope>
    <source>
        <strain evidence="1 2">RY-1</strain>
    </source>
</reference>
<dbReference type="Proteomes" id="UP001200145">
    <property type="component" value="Unassembled WGS sequence"/>
</dbReference>
<name>A0ABS9BMM9_9BACT</name>